<keyword evidence="2" id="KW-1185">Reference proteome</keyword>
<sequence>MRTVRARAPACAQTCSGAARDCGPTHGQRGDDALPSRSAASPPRRATAAPTGHRHPDTAIHRHPDRTPCRYIDLPILQLGNQLIRRHGHASFPLKANDSDDAWDDAHSSSHFPPLQ</sequence>
<protein>
    <submittedName>
        <fullName evidence="1">Uncharacterized protein</fullName>
    </submittedName>
</protein>
<evidence type="ECO:0000313" key="1">
    <source>
        <dbReference type="EMBL" id="KAH8003728.1"/>
    </source>
</evidence>
<proteinExistence type="predicted"/>
<evidence type="ECO:0000313" key="2">
    <source>
        <dbReference type="Proteomes" id="UP000827872"/>
    </source>
</evidence>
<name>A0ACB8FEM8_9SAUR</name>
<gene>
    <name evidence="1" type="ORF">K3G42_023525</name>
</gene>
<dbReference type="Proteomes" id="UP000827872">
    <property type="component" value="Linkage Group LG09"/>
</dbReference>
<accession>A0ACB8FEM8</accession>
<organism evidence="1 2">
    <name type="scientific">Sphaerodactylus townsendi</name>
    <dbReference type="NCBI Taxonomy" id="933632"/>
    <lineage>
        <taxon>Eukaryota</taxon>
        <taxon>Metazoa</taxon>
        <taxon>Chordata</taxon>
        <taxon>Craniata</taxon>
        <taxon>Vertebrata</taxon>
        <taxon>Euteleostomi</taxon>
        <taxon>Lepidosauria</taxon>
        <taxon>Squamata</taxon>
        <taxon>Bifurcata</taxon>
        <taxon>Gekkota</taxon>
        <taxon>Sphaerodactylidae</taxon>
        <taxon>Sphaerodactylus</taxon>
    </lineage>
</organism>
<dbReference type="EMBL" id="CM037622">
    <property type="protein sequence ID" value="KAH8003728.1"/>
    <property type="molecule type" value="Genomic_DNA"/>
</dbReference>
<reference evidence="1" key="1">
    <citation type="submission" date="2021-08" db="EMBL/GenBank/DDBJ databases">
        <title>The first chromosome-level gecko genome reveals the dynamic sex chromosomes of Neotropical dwarf geckos (Sphaerodactylidae: Sphaerodactylus).</title>
        <authorList>
            <person name="Pinto B.J."/>
            <person name="Keating S.E."/>
            <person name="Gamble T."/>
        </authorList>
    </citation>
    <scope>NUCLEOTIDE SEQUENCE</scope>
    <source>
        <strain evidence="1">TG3544</strain>
    </source>
</reference>
<comment type="caution">
    <text evidence="1">The sequence shown here is derived from an EMBL/GenBank/DDBJ whole genome shotgun (WGS) entry which is preliminary data.</text>
</comment>